<dbReference type="PANTHER" id="PTHR11956">
    <property type="entry name" value="ARGINYL-TRNA SYNTHETASE"/>
    <property type="match status" value="1"/>
</dbReference>
<dbReference type="eggNOG" id="COG0018">
    <property type="taxonomic scope" value="Bacteria"/>
</dbReference>
<evidence type="ECO:0000256" key="4">
    <source>
        <dbReference type="ARBA" id="ARBA00022490"/>
    </source>
</evidence>
<dbReference type="Pfam" id="PF00750">
    <property type="entry name" value="tRNA-synt_1d"/>
    <property type="match status" value="1"/>
</dbReference>
<dbReference type="Proteomes" id="UP000011744">
    <property type="component" value="Unassembled WGS sequence"/>
</dbReference>
<dbReference type="HAMAP" id="MF_00123">
    <property type="entry name" value="Arg_tRNA_synth"/>
    <property type="match status" value="1"/>
</dbReference>
<protein>
    <recommendedName>
        <fullName evidence="11">Arginine--tRNA ligase</fullName>
        <ecNumber evidence="11">6.1.1.19</ecNumber>
    </recommendedName>
    <alternativeName>
        <fullName evidence="11">Arginyl-tRNA synthetase</fullName>
        <shortName evidence="11">ArgRS</shortName>
    </alternativeName>
</protein>
<dbReference type="InterPro" id="IPR009080">
    <property type="entry name" value="tRNAsynth_Ia_anticodon-bd"/>
</dbReference>
<keyword evidence="6 11" id="KW-0547">Nucleotide-binding</keyword>
<evidence type="ECO:0000256" key="3">
    <source>
        <dbReference type="ARBA" id="ARBA00011245"/>
    </source>
</evidence>
<dbReference type="PROSITE" id="PS00178">
    <property type="entry name" value="AA_TRNA_LIGASE_I"/>
    <property type="match status" value="1"/>
</dbReference>
<evidence type="ECO:0000256" key="10">
    <source>
        <dbReference type="ARBA" id="ARBA00049339"/>
    </source>
</evidence>
<dbReference type="SUPFAM" id="SSF52374">
    <property type="entry name" value="Nucleotidylyl transferase"/>
    <property type="match status" value="1"/>
</dbReference>
<dbReference type="CDD" id="cd00671">
    <property type="entry name" value="ArgRS_core"/>
    <property type="match status" value="1"/>
</dbReference>
<organism evidence="16 17">
    <name type="scientific">Paramagnetospirillum caucaseum</name>
    <dbReference type="NCBI Taxonomy" id="1244869"/>
    <lineage>
        <taxon>Bacteria</taxon>
        <taxon>Pseudomonadati</taxon>
        <taxon>Pseudomonadota</taxon>
        <taxon>Alphaproteobacteria</taxon>
        <taxon>Rhodospirillales</taxon>
        <taxon>Magnetospirillaceae</taxon>
        <taxon>Paramagnetospirillum</taxon>
    </lineage>
</organism>
<dbReference type="GO" id="GO:0004814">
    <property type="term" value="F:arginine-tRNA ligase activity"/>
    <property type="evidence" value="ECO:0007669"/>
    <property type="project" value="UniProtKB-UniRule"/>
</dbReference>
<dbReference type="NCBIfam" id="TIGR00456">
    <property type="entry name" value="argS"/>
    <property type="match status" value="1"/>
</dbReference>
<dbReference type="SMART" id="SM01016">
    <property type="entry name" value="Arg_tRNA_synt_N"/>
    <property type="match status" value="1"/>
</dbReference>
<keyword evidence="5 11" id="KW-0436">Ligase</keyword>
<evidence type="ECO:0000256" key="7">
    <source>
        <dbReference type="ARBA" id="ARBA00022840"/>
    </source>
</evidence>
<evidence type="ECO:0000313" key="16">
    <source>
        <dbReference type="EMBL" id="EME71762.1"/>
    </source>
</evidence>
<gene>
    <name evidence="11 16" type="primary">argS</name>
    <name evidence="16" type="ORF">H261_00897</name>
</gene>
<dbReference type="FunFam" id="3.40.50.620:FF:000062">
    <property type="entry name" value="Arginine--tRNA ligase"/>
    <property type="match status" value="1"/>
</dbReference>
<feature type="domain" description="DALR anticodon binding" evidence="14">
    <location>
        <begin position="446"/>
        <end position="575"/>
    </location>
</feature>
<dbReference type="InterPro" id="IPR001412">
    <property type="entry name" value="aa-tRNA-synth_I_CS"/>
</dbReference>
<dbReference type="SUPFAM" id="SSF55190">
    <property type="entry name" value="Arginyl-tRNA synthetase (ArgRS), N-terminal 'additional' domain"/>
    <property type="match status" value="1"/>
</dbReference>
<dbReference type="PATRIC" id="fig|1244869.3.peg.171"/>
<dbReference type="Pfam" id="PF05746">
    <property type="entry name" value="DALR_1"/>
    <property type="match status" value="1"/>
</dbReference>
<feature type="domain" description="Arginyl tRNA synthetase N-terminal" evidence="15">
    <location>
        <begin position="5"/>
        <end position="88"/>
    </location>
</feature>
<dbReference type="InterPro" id="IPR014729">
    <property type="entry name" value="Rossmann-like_a/b/a_fold"/>
</dbReference>
<evidence type="ECO:0000256" key="12">
    <source>
        <dbReference type="RuleBase" id="RU363038"/>
    </source>
</evidence>
<accession>M2ZWG9</accession>
<evidence type="ECO:0000259" key="15">
    <source>
        <dbReference type="SMART" id="SM01016"/>
    </source>
</evidence>
<dbReference type="InterPro" id="IPR005148">
    <property type="entry name" value="Arg-tRNA-synth_N"/>
</dbReference>
<dbReference type="EMBL" id="AONQ01000002">
    <property type="protein sequence ID" value="EME71762.1"/>
    <property type="molecule type" value="Genomic_DNA"/>
</dbReference>
<evidence type="ECO:0000256" key="9">
    <source>
        <dbReference type="ARBA" id="ARBA00023146"/>
    </source>
</evidence>
<keyword evidence="13" id="KW-1133">Transmembrane helix</keyword>
<comment type="subunit">
    <text evidence="3 11">Monomer.</text>
</comment>
<dbReference type="InterPro" id="IPR001278">
    <property type="entry name" value="Arg-tRNA-ligase"/>
</dbReference>
<dbReference type="AlphaFoldDB" id="M2ZWG9"/>
<keyword evidence="7 11" id="KW-0067">ATP-binding</keyword>
<dbReference type="InterPro" id="IPR036695">
    <property type="entry name" value="Arg-tRNA-synth_N_sf"/>
</dbReference>
<evidence type="ECO:0000259" key="14">
    <source>
        <dbReference type="SMART" id="SM00836"/>
    </source>
</evidence>
<keyword evidence="13" id="KW-0812">Transmembrane</keyword>
<evidence type="ECO:0000256" key="5">
    <source>
        <dbReference type="ARBA" id="ARBA00022598"/>
    </source>
</evidence>
<dbReference type="OrthoDB" id="9803211at2"/>
<comment type="similarity">
    <text evidence="2 11 12">Belongs to the class-I aminoacyl-tRNA synthetase family.</text>
</comment>
<keyword evidence="4 11" id="KW-0963">Cytoplasm</keyword>
<comment type="catalytic activity">
    <reaction evidence="10 11">
        <text>tRNA(Arg) + L-arginine + ATP = L-arginyl-tRNA(Arg) + AMP + diphosphate</text>
        <dbReference type="Rhea" id="RHEA:20301"/>
        <dbReference type="Rhea" id="RHEA-COMP:9658"/>
        <dbReference type="Rhea" id="RHEA-COMP:9673"/>
        <dbReference type="ChEBI" id="CHEBI:30616"/>
        <dbReference type="ChEBI" id="CHEBI:32682"/>
        <dbReference type="ChEBI" id="CHEBI:33019"/>
        <dbReference type="ChEBI" id="CHEBI:78442"/>
        <dbReference type="ChEBI" id="CHEBI:78513"/>
        <dbReference type="ChEBI" id="CHEBI:456215"/>
        <dbReference type="EC" id="6.1.1.19"/>
    </reaction>
</comment>
<evidence type="ECO:0000256" key="6">
    <source>
        <dbReference type="ARBA" id="ARBA00022741"/>
    </source>
</evidence>
<evidence type="ECO:0000313" key="17">
    <source>
        <dbReference type="Proteomes" id="UP000011744"/>
    </source>
</evidence>
<evidence type="ECO:0000256" key="1">
    <source>
        <dbReference type="ARBA" id="ARBA00004496"/>
    </source>
</evidence>
<dbReference type="GO" id="GO:0005524">
    <property type="term" value="F:ATP binding"/>
    <property type="evidence" value="ECO:0007669"/>
    <property type="project" value="UniProtKB-UniRule"/>
</dbReference>
<keyword evidence="13" id="KW-0472">Membrane</keyword>
<dbReference type="InterPro" id="IPR035684">
    <property type="entry name" value="ArgRS_core"/>
</dbReference>
<dbReference type="Gene3D" id="3.40.50.620">
    <property type="entry name" value="HUPs"/>
    <property type="match status" value="1"/>
</dbReference>
<dbReference type="Gene3D" id="1.10.730.10">
    <property type="entry name" value="Isoleucyl-tRNA Synthetase, Domain 1"/>
    <property type="match status" value="1"/>
</dbReference>
<dbReference type="SUPFAM" id="SSF47323">
    <property type="entry name" value="Anticodon-binding domain of a subclass of class I aminoacyl-tRNA synthetases"/>
    <property type="match status" value="1"/>
</dbReference>
<dbReference type="GO" id="GO:0006420">
    <property type="term" value="P:arginyl-tRNA aminoacylation"/>
    <property type="evidence" value="ECO:0007669"/>
    <property type="project" value="UniProtKB-UniRule"/>
</dbReference>
<comment type="caution">
    <text evidence="16">The sequence shown here is derived from an EMBL/GenBank/DDBJ whole genome shotgun (WGS) entry which is preliminary data.</text>
</comment>
<name>M2ZWG9_9PROT</name>
<feature type="short sequence motif" description="'HIGH' region" evidence="11">
    <location>
        <begin position="125"/>
        <end position="135"/>
    </location>
</feature>
<evidence type="ECO:0000256" key="2">
    <source>
        <dbReference type="ARBA" id="ARBA00005594"/>
    </source>
</evidence>
<evidence type="ECO:0000256" key="13">
    <source>
        <dbReference type="SAM" id="Phobius"/>
    </source>
</evidence>
<proteinExistence type="inferred from homology"/>
<reference evidence="16 17" key="1">
    <citation type="journal article" date="2014" name="Genome Announc.">
        <title>Draft Genome Sequence of Magnetospirillum sp. Strain SO-1, a Freshwater Magnetotactic Bacterium Isolated from the Ol'khovka River, Russia.</title>
        <authorList>
            <person name="Grouzdev D.S."/>
            <person name="Dziuba M.V."/>
            <person name="Sukhacheva M.S."/>
            <person name="Mardanov A.V."/>
            <person name="Beletskiy A.V."/>
            <person name="Kuznetsov B.B."/>
            <person name="Skryabin K.G."/>
        </authorList>
    </citation>
    <scope>NUCLEOTIDE SEQUENCE [LARGE SCALE GENOMIC DNA]</scope>
    <source>
        <strain evidence="16 17">SO-1</strain>
    </source>
</reference>
<dbReference type="PANTHER" id="PTHR11956:SF5">
    <property type="entry name" value="ARGININE--TRNA LIGASE, CYTOPLASMIC"/>
    <property type="match status" value="1"/>
</dbReference>
<dbReference type="InterPro" id="IPR008909">
    <property type="entry name" value="DALR_anticod-bd"/>
</dbReference>
<comment type="subcellular location">
    <subcellularLocation>
        <location evidence="1 11">Cytoplasm</location>
    </subcellularLocation>
</comment>
<dbReference type="Pfam" id="PF03485">
    <property type="entry name" value="Arg_tRNA_synt_N"/>
    <property type="match status" value="1"/>
</dbReference>
<keyword evidence="8 11" id="KW-0648">Protein biosynthesis</keyword>
<dbReference type="Gene3D" id="3.30.1360.70">
    <property type="entry name" value="Arginyl tRNA synthetase N-terminal domain"/>
    <property type="match status" value="1"/>
</dbReference>
<evidence type="ECO:0000256" key="11">
    <source>
        <dbReference type="HAMAP-Rule" id="MF_00123"/>
    </source>
</evidence>
<dbReference type="RefSeq" id="WP_008613261.1">
    <property type="nucleotide sequence ID" value="NZ_AONQ01000002.1"/>
</dbReference>
<keyword evidence="9 11" id="KW-0030">Aminoacyl-tRNA synthetase</keyword>
<evidence type="ECO:0000256" key="8">
    <source>
        <dbReference type="ARBA" id="ARBA00022917"/>
    </source>
</evidence>
<dbReference type="SMART" id="SM00836">
    <property type="entry name" value="DALR_1"/>
    <property type="match status" value="1"/>
</dbReference>
<sequence>MNLFKYFREEIIKSVEAIAPGLDTSKVTAEPPRETSHGDVATNAAMVLTKAAGIKPRDLAEKIAVALRAHPAVSEVEVAGPGFINLRLSDAFWFDRLAEVLDAGVSYGQSDMGKGAKVNVEYVSANPTGPMHIGHARGAVFGDALASLLVKAGYDVTREYYVNDAGSQVDVLARSAFLRYREALGEAIGEIPEGLYPGEYLKPAGEALAKKYGPALKDKPEDEWLPELRGFAVDAMLEMIKDDLAGLGVKHDVFVSERGLVEAGKVQDSLDYLSAKGLIYEGVLEPPKGKLPDDWEARPQTLFKATQFGDDVDRPLRKSDGSWTYFASDIAYHLDKYRRGFGSMIDVWGADHGGYVKRMQAAVKAVSEGGGDLDVKLCQMVNLLKGGQPYKMSKRAGTFVTLRDLVEAVGKDVVRFIMLTRKNDAHLDFDLDKVLEQSRDNPVFYVQYAHARCHSVMRHAAGMWPEAVGPVPGVQVLARLTDPAELGLIRLLAGWPRLVESAAEAHEPHRVAFYLYDLAAAFHGLWNKGKDETRLRFLIEDDRELSLARLGLLRAVVGVIASGLGIFGVTPVEEMR</sequence>
<dbReference type="PRINTS" id="PR01038">
    <property type="entry name" value="TRNASYNTHARG"/>
</dbReference>
<keyword evidence="17" id="KW-1185">Reference proteome</keyword>
<dbReference type="GO" id="GO:0005737">
    <property type="term" value="C:cytoplasm"/>
    <property type="evidence" value="ECO:0007669"/>
    <property type="project" value="UniProtKB-SubCell"/>
</dbReference>
<feature type="transmembrane region" description="Helical" evidence="13">
    <location>
        <begin position="552"/>
        <end position="572"/>
    </location>
</feature>
<dbReference type="EC" id="6.1.1.19" evidence="11"/>
<dbReference type="STRING" id="1244869.H261_00897"/>